<dbReference type="InterPro" id="IPR036291">
    <property type="entry name" value="NAD(P)-bd_dom_sf"/>
</dbReference>
<dbReference type="Pfam" id="PF08338">
    <property type="entry name" value="DUF1731"/>
    <property type="match status" value="1"/>
</dbReference>
<evidence type="ECO:0000259" key="3">
    <source>
        <dbReference type="Pfam" id="PF08338"/>
    </source>
</evidence>
<dbReference type="NCBIfam" id="TIGR01777">
    <property type="entry name" value="yfcH"/>
    <property type="match status" value="1"/>
</dbReference>
<name>A0A212L515_9BACT</name>
<dbReference type="InterPro" id="IPR013549">
    <property type="entry name" value="DUF1731"/>
</dbReference>
<evidence type="ECO:0000313" key="4">
    <source>
        <dbReference type="EMBL" id="SCM72618.1"/>
    </source>
</evidence>
<organism evidence="4">
    <name type="scientific">uncultured Desulfovibrio sp</name>
    <dbReference type="NCBI Taxonomy" id="167968"/>
    <lineage>
        <taxon>Bacteria</taxon>
        <taxon>Pseudomonadati</taxon>
        <taxon>Thermodesulfobacteriota</taxon>
        <taxon>Desulfovibrionia</taxon>
        <taxon>Desulfovibrionales</taxon>
        <taxon>Desulfovibrionaceae</taxon>
        <taxon>Desulfovibrio</taxon>
        <taxon>environmental samples</taxon>
    </lineage>
</organism>
<evidence type="ECO:0000256" key="1">
    <source>
        <dbReference type="ARBA" id="ARBA00009353"/>
    </source>
</evidence>
<accession>A0A212L515</accession>
<dbReference type="PANTHER" id="PTHR11092:SF0">
    <property type="entry name" value="EPIMERASE FAMILY PROTEIN SDR39U1"/>
    <property type="match status" value="1"/>
</dbReference>
<gene>
    <name evidence="4" type="ORF">KL86DES1_20735</name>
</gene>
<dbReference type="SUPFAM" id="SSF51735">
    <property type="entry name" value="NAD(P)-binding Rossmann-fold domains"/>
    <property type="match status" value="1"/>
</dbReference>
<dbReference type="RefSeq" id="WP_179980296.1">
    <property type="nucleotide sequence ID" value="NZ_LT608333.1"/>
</dbReference>
<dbReference type="InterPro" id="IPR010099">
    <property type="entry name" value="SDR39U1"/>
</dbReference>
<feature type="domain" description="DUF1731" evidence="3">
    <location>
        <begin position="267"/>
        <end position="313"/>
    </location>
</feature>
<feature type="domain" description="NAD-dependent epimerase/dehydratase" evidence="2">
    <location>
        <begin position="3"/>
        <end position="240"/>
    </location>
</feature>
<dbReference type="AlphaFoldDB" id="A0A212L515"/>
<sequence>MHILILGSSGFLGSHVTTHLLQHGHAVRAAVRGTAAGRPPQKGLAYAAWNGVDAVGLIPLLQDVDAVINLQGENIGAGRWTAARKQAIAQSRLNAGHALTAALQTLHDRGLRLPRTLLQASACGYYGLWQDAATAPDCNETHPRGQGFLADVCGLWEESTNRAEALGVRRCVLRFSPVVGQKSSGGVGGFLERMLTPFLYFLGGPVGSGRQPVSWVHMSDVTRAVRFLLEREDTQGIFNISAPTQVNMRQFARALGKACSRPSWLPVPGFVLRLVLGQMAEELVLNGQKSLPVRLKLAGYSFQCPDLDHALTETLARRA</sequence>
<dbReference type="PANTHER" id="PTHR11092">
    <property type="entry name" value="SUGAR NUCLEOTIDE EPIMERASE RELATED"/>
    <property type="match status" value="1"/>
</dbReference>
<evidence type="ECO:0008006" key="5">
    <source>
        <dbReference type="Google" id="ProtNLM"/>
    </source>
</evidence>
<dbReference type="Pfam" id="PF01370">
    <property type="entry name" value="Epimerase"/>
    <property type="match status" value="1"/>
</dbReference>
<protein>
    <recommendedName>
        <fullName evidence="5">TIGR01777 family protein</fullName>
    </recommendedName>
</protein>
<reference evidence="4" key="1">
    <citation type="submission" date="2016-08" db="EMBL/GenBank/DDBJ databases">
        <authorList>
            <person name="Seilhamer J.J."/>
        </authorList>
    </citation>
    <scope>NUCLEOTIDE SEQUENCE</scope>
    <source>
        <strain evidence="4">86-1</strain>
    </source>
</reference>
<evidence type="ECO:0000259" key="2">
    <source>
        <dbReference type="Pfam" id="PF01370"/>
    </source>
</evidence>
<dbReference type="InterPro" id="IPR001509">
    <property type="entry name" value="Epimerase_deHydtase"/>
</dbReference>
<dbReference type="Gene3D" id="3.40.50.720">
    <property type="entry name" value="NAD(P)-binding Rossmann-like Domain"/>
    <property type="match status" value="1"/>
</dbReference>
<comment type="similarity">
    <text evidence="1">Belongs to the NAD(P)-dependent epimerase/dehydratase family. SDR39U1 subfamily.</text>
</comment>
<dbReference type="EMBL" id="FMJC01000002">
    <property type="protein sequence ID" value="SCM72618.1"/>
    <property type="molecule type" value="Genomic_DNA"/>
</dbReference>
<proteinExistence type="inferred from homology"/>